<dbReference type="InterPro" id="IPR050678">
    <property type="entry name" value="DNA_Partitioning_ATPase"/>
</dbReference>
<proteinExistence type="predicted"/>
<dbReference type="Proteomes" id="UP000078558">
    <property type="component" value="Chromosome I"/>
</dbReference>
<dbReference type="Pfam" id="PF06564">
    <property type="entry name" value="CBP_BcsQ"/>
    <property type="match status" value="1"/>
</dbReference>
<dbReference type="AlphaFoldDB" id="A0A1C3JZC6"/>
<dbReference type="InterPro" id="IPR027417">
    <property type="entry name" value="P-loop_NTPase"/>
</dbReference>
<dbReference type="PANTHER" id="PTHR13696">
    <property type="entry name" value="P-LOOP CONTAINING NUCLEOSIDE TRIPHOSPHATE HYDROLASE"/>
    <property type="match status" value="1"/>
</dbReference>
<protein>
    <submittedName>
        <fullName evidence="1">Cellulose synthase, putative</fullName>
    </submittedName>
</protein>
<keyword evidence="3" id="KW-1185">Reference proteome</keyword>
<gene>
    <name evidence="1" type="ORF">ODI_02682</name>
    <name evidence="2" type="ORF">ODI_R2609</name>
</gene>
<accession>A0A1C3JZC6</accession>
<dbReference type="OrthoDB" id="5288747at2"/>
<reference evidence="1 3" key="1">
    <citation type="submission" date="2016-06" db="EMBL/GenBank/DDBJ databases">
        <authorList>
            <person name="Kjaerup R.B."/>
            <person name="Dalgaard T.S."/>
            <person name="Juul-Madsen H.R."/>
        </authorList>
    </citation>
    <scope>NUCLEOTIDE SEQUENCE [LARGE SCALE GENOMIC DNA]</scope>
    <source>
        <strain evidence="1">Orrdi1</strain>
    </source>
</reference>
<evidence type="ECO:0000313" key="2">
    <source>
        <dbReference type="EMBL" id="SOE50262.1"/>
    </source>
</evidence>
<evidence type="ECO:0000313" key="1">
    <source>
        <dbReference type="EMBL" id="SBT24612.1"/>
    </source>
</evidence>
<dbReference type="STRING" id="1851544.ODI_02682"/>
<dbReference type="NCBIfam" id="TIGR03371">
    <property type="entry name" value="cellulose_yhjQ"/>
    <property type="match status" value="1"/>
</dbReference>
<name>A0A1C3JZC6_9BURK</name>
<dbReference type="PANTHER" id="PTHR13696:SF96">
    <property type="entry name" value="COBQ_COBB_MIND_PARA NUCLEOTIDE BINDING DOMAIN-CONTAINING PROTEIN"/>
    <property type="match status" value="1"/>
</dbReference>
<sequence>MKIITIVSAKGGVGKSTVCANLSVALHQAGLAVLALDLDPQNALRFHIGSNPNAPEGVARASLNGQDWRHVWAPGPSGVYLLPYGAVSEPERESFEQQLKNDPQWLRRNLASLGLPPDAVIIIDTPPGPSTYLRQALSVAHLAVVVTLPDAASYATVSQMEELIRNYCSGRPDFHGHYYVLNQVDQTRELSRDVTQILRNALGARLIGRIHADQAVAQALASGTHALAYDPGSQSTQDFVDCARNIAARLTAIRNVSP</sequence>
<dbReference type="CDD" id="cd02042">
    <property type="entry name" value="ParAB_family"/>
    <property type="match status" value="1"/>
</dbReference>
<dbReference type="InterPro" id="IPR017746">
    <property type="entry name" value="Cellulose_synthase_operon_BcsQ"/>
</dbReference>
<dbReference type="EMBL" id="LT907988">
    <property type="protein sequence ID" value="SOE50262.1"/>
    <property type="molecule type" value="Genomic_DNA"/>
</dbReference>
<dbReference type="SUPFAM" id="SSF52540">
    <property type="entry name" value="P-loop containing nucleoside triphosphate hydrolases"/>
    <property type="match status" value="1"/>
</dbReference>
<organism evidence="1 3">
    <name type="scientific">Orrella dioscoreae</name>
    <dbReference type="NCBI Taxonomy" id="1851544"/>
    <lineage>
        <taxon>Bacteria</taxon>
        <taxon>Pseudomonadati</taxon>
        <taxon>Pseudomonadota</taxon>
        <taxon>Betaproteobacteria</taxon>
        <taxon>Burkholderiales</taxon>
        <taxon>Alcaligenaceae</taxon>
        <taxon>Orrella</taxon>
    </lineage>
</organism>
<dbReference type="KEGG" id="odi:ODI_R2609"/>
<dbReference type="EMBL" id="FLRC01000011">
    <property type="protein sequence ID" value="SBT24612.1"/>
    <property type="molecule type" value="Genomic_DNA"/>
</dbReference>
<dbReference type="Gene3D" id="3.40.50.300">
    <property type="entry name" value="P-loop containing nucleotide triphosphate hydrolases"/>
    <property type="match status" value="1"/>
</dbReference>
<reference evidence="2 3" key="2">
    <citation type="submission" date="2017-08" db="EMBL/GenBank/DDBJ databases">
        <authorList>
            <person name="de Groot N.N."/>
        </authorList>
    </citation>
    <scope>NUCLEOTIDE SEQUENCE [LARGE SCALE GENOMIC DNA]</scope>
    <source>
        <strain evidence="2">Orrdi1</strain>
    </source>
</reference>
<evidence type="ECO:0000313" key="3">
    <source>
        <dbReference type="Proteomes" id="UP000078558"/>
    </source>
</evidence>
<dbReference type="RefSeq" id="WP_067751069.1">
    <property type="nucleotide sequence ID" value="NZ_LT907988.1"/>
</dbReference>